<feature type="compositionally biased region" description="Acidic residues" evidence="5">
    <location>
        <begin position="27"/>
        <end position="37"/>
    </location>
</feature>
<comment type="caution">
    <text evidence="7">The sequence shown here is derived from an EMBL/GenBank/DDBJ whole genome shotgun (WGS) entry which is preliminary data.</text>
</comment>
<keyword evidence="3 4" id="KW-0268">Exocytosis</keyword>
<feature type="region of interest" description="Disordered" evidence="5">
    <location>
        <begin position="183"/>
        <end position="202"/>
    </location>
</feature>
<dbReference type="OrthoDB" id="26242at2759"/>
<dbReference type="PANTHER" id="PTHR13043">
    <property type="entry name" value="EXOCYST COMPLEX COMPONENT SEC5"/>
    <property type="match status" value="1"/>
</dbReference>
<gene>
    <name evidence="7" type="ORF">IF1G_08475</name>
</gene>
<proteinExistence type="inferred from homology"/>
<dbReference type="InterPro" id="IPR039481">
    <property type="entry name" value="EXOC2/Sec5_N_dom"/>
</dbReference>
<evidence type="ECO:0000256" key="2">
    <source>
        <dbReference type="ARBA" id="ARBA00022448"/>
    </source>
</evidence>
<keyword evidence="8" id="KW-1185">Reference proteome</keyword>
<sequence length="1043" mass="115669">MADFERTVLEFYQLPSSYPSEWPSEKDAEDAAMDESDAWGNNKRTSRYHALESAVNDRRSFSNTAGGKGGMNNLVQRDEPDPLGSSDSVVRSLQNLGLPMQDDVRLRNRFLLSSTTFSPALFLSQMHSDADTRSLLQGLDALSASIDQKSASLKVLVESNFERFVKAKATIDNVYKEMKYRGEEPQLKTHSRHASRSSFRNSGSKLAFNNQLAFPVSDNRKKNALTKESEYGVLGIKAPLLDVSARAEEVWGPALGGREKEEHLKVVSTHLSKFREYVDLSGSIADSIKRKDYESLIESYNRARTFADQARHLGKQLKGATPDDAQLYQILLASRMWHDVNRQVESFKTEIWKKLSSSSSHSKPSAAAGRVQDQHIELISLLLELGVKESPIWVWLISRYDHLKSKIQVTGDRQKTEIEVLRRRLAAGEKPTPKQAGMYLNGLGRQAIDRKAPVNDSAEVVELWEKMYSFLSNLISPQGMMGEIVEFWSLAQGFIDGKTQRTLPIGYNGESQVHHELSTERVGQLSRGARELVEQIREHIYAFFAGLPPEDISILLSPLTPNPNSPGPNGAGISGSLTPTALRDPRFNFDPNNLPPPSPSRGEPWEKLAFWPPWSNSLSGVHYLSRMLALVGSGASEMATIAPVAAASGPNQEMDRLKLLIGASRERCVTALCAAWNRDAENIKYVEDWQRSSEAGDVTRMPASFATFEGTLLTGMQKILYIADATTEQGAPSIVLPPPPKLLQMVRSQYVTTLYKALSGMVENAERSLKKTDDEDWSEAATMYASTSSVDKSTLDAGDRNVRMLLTLSNLQALRSQVVPGLNSQFENAFSVKLTDESKTIKDVLGQIDARLFQSYTKVSIERLRDIIQTGLASSSWVPKPNQRPTAAKPYIYEALLTLVLVHSQVSTTAPSLTPQVLSFLLEQTSLQLLETFRTRPKYSLEALMQATLDVEFVAQTLSHYTTDRASELQSQIYQELDGRTDNDARARLQSELPEMRNVLKKLRENSKNEFACFKKPKRAAGVAAAASGKPDGYSSGGSATAG</sequence>
<feature type="region of interest" description="Disordered" evidence="5">
    <location>
        <begin position="16"/>
        <end position="44"/>
    </location>
</feature>
<evidence type="ECO:0000256" key="1">
    <source>
        <dbReference type="ARBA" id="ARBA00010578"/>
    </source>
</evidence>
<evidence type="ECO:0000256" key="4">
    <source>
        <dbReference type="RuleBase" id="RU365069"/>
    </source>
</evidence>
<evidence type="ECO:0000313" key="8">
    <source>
        <dbReference type="Proteomes" id="UP000315783"/>
    </source>
</evidence>
<evidence type="ECO:0000256" key="5">
    <source>
        <dbReference type="SAM" id="MobiDB-lite"/>
    </source>
</evidence>
<accession>A0A545UUN5</accession>
<comment type="subunit">
    <text evidence="4">Component of the exocyst complex.</text>
</comment>
<name>A0A545UUN5_9HYPO</name>
<organism evidence="7 8">
    <name type="scientific">Cordyceps javanica</name>
    <dbReference type="NCBI Taxonomy" id="43265"/>
    <lineage>
        <taxon>Eukaryota</taxon>
        <taxon>Fungi</taxon>
        <taxon>Dikarya</taxon>
        <taxon>Ascomycota</taxon>
        <taxon>Pezizomycotina</taxon>
        <taxon>Sordariomycetes</taxon>
        <taxon>Hypocreomycetidae</taxon>
        <taxon>Hypocreales</taxon>
        <taxon>Cordycipitaceae</taxon>
        <taxon>Cordyceps</taxon>
    </lineage>
</organism>
<dbReference type="Proteomes" id="UP000315783">
    <property type="component" value="Unassembled WGS sequence"/>
</dbReference>
<evidence type="ECO:0000313" key="7">
    <source>
        <dbReference type="EMBL" id="TQV93172.1"/>
    </source>
</evidence>
<dbReference type="InterPro" id="IPR029175">
    <property type="entry name" value="EXOC2/Sec5"/>
</dbReference>
<reference evidence="7 8" key="1">
    <citation type="journal article" date="2019" name="Appl. Microbiol. Biotechnol.">
        <title>Genome sequence of Isaria javanica and comparative genome analysis insights into family S53 peptidase evolution in fungal entomopathogens.</title>
        <authorList>
            <person name="Lin R."/>
            <person name="Zhang X."/>
            <person name="Xin B."/>
            <person name="Zou M."/>
            <person name="Gao Y."/>
            <person name="Qin F."/>
            <person name="Hu Q."/>
            <person name="Xie B."/>
            <person name="Cheng X."/>
        </authorList>
    </citation>
    <scope>NUCLEOTIDE SEQUENCE [LARGE SCALE GENOMIC DNA]</scope>
    <source>
        <strain evidence="7 8">IJ1G</strain>
    </source>
</reference>
<protein>
    <recommendedName>
        <fullName evidence="4">Exocyst complex component SEC5</fullName>
    </recommendedName>
</protein>
<evidence type="ECO:0000256" key="3">
    <source>
        <dbReference type="ARBA" id="ARBA00022483"/>
    </source>
</evidence>
<feature type="region of interest" description="Disordered" evidence="5">
    <location>
        <begin position="59"/>
        <end position="86"/>
    </location>
</feature>
<dbReference type="Pfam" id="PF15469">
    <property type="entry name" value="Sec5"/>
    <property type="match status" value="1"/>
</dbReference>
<dbReference type="PANTHER" id="PTHR13043:SF1">
    <property type="entry name" value="EXOCYST COMPLEX COMPONENT 2"/>
    <property type="match status" value="1"/>
</dbReference>
<dbReference type="AlphaFoldDB" id="A0A545UUN5"/>
<evidence type="ECO:0000259" key="6">
    <source>
        <dbReference type="Pfam" id="PF15469"/>
    </source>
</evidence>
<keyword evidence="4" id="KW-0653">Protein transport</keyword>
<dbReference type="GO" id="GO:0015031">
    <property type="term" value="P:protein transport"/>
    <property type="evidence" value="ECO:0007669"/>
    <property type="project" value="UniProtKB-KW"/>
</dbReference>
<keyword evidence="2 4" id="KW-0813">Transport</keyword>
<dbReference type="STRING" id="43265.A0A545UUN5"/>
<dbReference type="GO" id="GO:0006887">
    <property type="term" value="P:exocytosis"/>
    <property type="evidence" value="ECO:0007669"/>
    <property type="project" value="UniProtKB-KW"/>
</dbReference>
<dbReference type="EMBL" id="SPUK01000013">
    <property type="protein sequence ID" value="TQV93172.1"/>
    <property type="molecule type" value="Genomic_DNA"/>
</dbReference>
<comment type="similarity">
    <text evidence="1 4">Belongs to the SEC5 family.</text>
</comment>
<comment type="function">
    <text evidence="4">Component of the exocyst complex involved in the docking of exocytic vesicles with fusion sites on the plasma membrane.</text>
</comment>
<feature type="domain" description="Exocyst complex component EXOC2/Sec5 N-terminal" evidence="6">
    <location>
        <begin position="80"/>
        <end position="1014"/>
    </location>
</feature>
<dbReference type="GO" id="GO:0006893">
    <property type="term" value="P:Golgi to plasma membrane transport"/>
    <property type="evidence" value="ECO:0007669"/>
    <property type="project" value="UniProtKB-UniRule"/>
</dbReference>
<dbReference type="GO" id="GO:0000145">
    <property type="term" value="C:exocyst"/>
    <property type="evidence" value="ECO:0007669"/>
    <property type="project" value="UniProtKB-UniRule"/>
</dbReference>